<keyword evidence="3" id="KW-1185">Reference proteome</keyword>
<reference evidence="1" key="1">
    <citation type="submission" date="2023-06" db="EMBL/GenBank/DDBJ databases">
        <authorList>
            <person name="Kurt Z."/>
        </authorList>
    </citation>
    <scope>NUCLEOTIDE SEQUENCE</scope>
</reference>
<dbReference type="AlphaFoldDB" id="A0AA86R529"/>
<evidence type="ECO:0000313" key="3">
    <source>
        <dbReference type="Proteomes" id="UP001642409"/>
    </source>
</evidence>
<dbReference type="EMBL" id="CATOUU010000998">
    <property type="protein sequence ID" value="CAI9966019.1"/>
    <property type="molecule type" value="Genomic_DNA"/>
</dbReference>
<name>A0AA86R529_9EUKA</name>
<sequence>MNKRARSTTQCLPQILKKNVVAKEQIKRQISMNINSIAEMDEPELQLNIKPFHVAFKQSLNVDESVSCELQWDETSKYNVMMKKINIKHQQYINITLIYNINKTLIQNINIKTKATLTLSQEQDQLMQQMFNELDCQ</sequence>
<dbReference type="EMBL" id="CAXDID020000059">
    <property type="protein sequence ID" value="CAL6009203.1"/>
    <property type="molecule type" value="Genomic_DNA"/>
</dbReference>
<accession>A0AA86R529</accession>
<protein>
    <submittedName>
        <fullName evidence="2">Hypothetical_protein</fullName>
    </submittedName>
</protein>
<reference evidence="2 3" key="2">
    <citation type="submission" date="2024-07" db="EMBL/GenBank/DDBJ databases">
        <authorList>
            <person name="Akdeniz Z."/>
        </authorList>
    </citation>
    <scope>NUCLEOTIDE SEQUENCE [LARGE SCALE GENOMIC DNA]</scope>
</reference>
<evidence type="ECO:0000313" key="2">
    <source>
        <dbReference type="EMBL" id="CAL6009203.1"/>
    </source>
</evidence>
<gene>
    <name evidence="2" type="ORF">HINF_LOCUS21485</name>
    <name evidence="1" type="ORF">HINF_LOCUS53664</name>
</gene>
<proteinExistence type="predicted"/>
<organism evidence="1">
    <name type="scientific">Hexamita inflata</name>
    <dbReference type="NCBI Taxonomy" id="28002"/>
    <lineage>
        <taxon>Eukaryota</taxon>
        <taxon>Metamonada</taxon>
        <taxon>Diplomonadida</taxon>
        <taxon>Hexamitidae</taxon>
        <taxon>Hexamitinae</taxon>
        <taxon>Hexamita</taxon>
    </lineage>
</organism>
<dbReference type="Proteomes" id="UP001642409">
    <property type="component" value="Unassembled WGS sequence"/>
</dbReference>
<comment type="caution">
    <text evidence="1">The sequence shown here is derived from an EMBL/GenBank/DDBJ whole genome shotgun (WGS) entry which is preliminary data.</text>
</comment>
<evidence type="ECO:0000313" key="1">
    <source>
        <dbReference type="EMBL" id="CAI9966019.1"/>
    </source>
</evidence>